<sequence length="241" mass="27653">MEMRNHIIVLLTLVFFITSCAKNTYTGTVKTWSHNKAEIAIPADKPIIIGEIDKKGNVVIKLEEELAENLKSIRLESNKSGNIKMKNKTVREAFYCKPETVIVNNGDENIEKVAFGSRFVVANINKEKLYGYLRLVSSKTFNESYFALGKKDFVKGFYIDFFYVEKDASVNGICKTKTYTMDMKSTVELIHEYDINLKKGWNIVKIEIVETYVDGEKRTPLKTVMTTVKELPENTQFILFN</sequence>
<proteinExistence type="predicted"/>
<dbReference type="PROSITE" id="PS51257">
    <property type="entry name" value="PROKAR_LIPOPROTEIN"/>
    <property type="match status" value="1"/>
</dbReference>
<reference evidence="1 2" key="1">
    <citation type="submission" date="2018-04" db="EMBL/GenBank/DDBJ databases">
        <title>Marixanthomonas spongiae HN-E44 sp. nov., isolated from a marine sponge.</title>
        <authorList>
            <person name="Luo L."/>
            <person name="Zhuang L."/>
        </authorList>
    </citation>
    <scope>NUCLEOTIDE SEQUENCE [LARGE SCALE GENOMIC DNA]</scope>
    <source>
        <strain evidence="1 2">HN-E44</strain>
    </source>
</reference>
<organism evidence="1 2">
    <name type="scientific">Marixanthomonas spongiae</name>
    <dbReference type="NCBI Taxonomy" id="2174845"/>
    <lineage>
        <taxon>Bacteria</taxon>
        <taxon>Pseudomonadati</taxon>
        <taxon>Bacteroidota</taxon>
        <taxon>Flavobacteriia</taxon>
        <taxon>Flavobacteriales</taxon>
        <taxon>Flavobacteriaceae</taxon>
        <taxon>Marixanthomonas</taxon>
    </lineage>
</organism>
<dbReference type="EMBL" id="QEHR01000008">
    <property type="protein sequence ID" value="PVW13578.1"/>
    <property type="molecule type" value="Genomic_DNA"/>
</dbReference>
<dbReference type="Proteomes" id="UP000245962">
    <property type="component" value="Unassembled WGS sequence"/>
</dbReference>
<evidence type="ECO:0000313" key="1">
    <source>
        <dbReference type="EMBL" id="PVW13578.1"/>
    </source>
</evidence>
<name>A0A2U0HXM4_9FLAO</name>
<protein>
    <submittedName>
        <fullName evidence="1">Uncharacterized protein</fullName>
    </submittedName>
</protein>
<evidence type="ECO:0000313" key="2">
    <source>
        <dbReference type="Proteomes" id="UP000245962"/>
    </source>
</evidence>
<accession>A0A2U0HXM4</accession>
<comment type="caution">
    <text evidence="1">The sequence shown here is derived from an EMBL/GenBank/DDBJ whole genome shotgun (WGS) entry which is preliminary data.</text>
</comment>
<keyword evidence="2" id="KW-1185">Reference proteome</keyword>
<gene>
    <name evidence="1" type="ORF">DDV96_13075</name>
</gene>
<dbReference type="AlphaFoldDB" id="A0A2U0HXM4"/>